<dbReference type="Proteomes" id="UP000253741">
    <property type="component" value="Unassembled WGS sequence"/>
</dbReference>
<protein>
    <recommendedName>
        <fullName evidence="4">FAD-binding domain-containing protein</fullName>
    </recommendedName>
</protein>
<sequence length="92" mass="9703">MRAGHLACLPTPLECVALDSRHPYGGPRAVGGRGTAGLARTPARLEWHQRGRGFLAGDAAHVHFRSGGPGMNRGSQDAVNLGWKLATAVHGW</sequence>
<evidence type="ECO:0000256" key="3">
    <source>
        <dbReference type="ARBA" id="ARBA00022827"/>
    </source>
</evidence>
<dbReference type="InterPro" id="IPR036188">
    <property type="entry name" value="FAD/NAD-bd_sf"/>
</dbReference>
<dbReference type="PANTHER" id="PTHR43004:SF19">
    <property type="entry name" value="BINDING MONOOXYGENASE, PUTATIVE (JCVI)-RELATED"/>
    <property type="match status" value="1"/>
</dbReference>
<dbReference type="Pfam" id="PF01494">
    <property type="entry name" value="FAD_binding_3"/>
    <property type="match status" value="1"/>
</dbReference>
<name>A0A370BFB3_9ACTN</name>
<proteinExistence type="predicted"/>
<dbReference type="AlphaFoldDB" id="A0A370BFB3"/>
<comment type="caution">
    <text evidence="5">The sequence shown here is derived from an EMBL/GenBank/DDBJ whole genome shotgun (WGS) entry which is preliminary data.</text>
</comment>
<accession>A0A370BFB3</accession>
<dbReference type="InterPro" id="IPR002938">
    <property type="entry name" value="FAD-bd"/>
</dbReference>
<dbReference type="SUPFAM" id="SSF51905">
    <property type="entry name" value="FAD/NAD(P)-binding domain"/>
    <property type="match status" value="1"/>
</dbReference>
<keyword evidence="6" id="KW-1185">Reference proteome</keyword>
<organism evidence="5 6">
    <name type="scientific">Streptomyces corynorhini</name>
    <dbReference type="NCBI Taxonomy" id="2282652"/>
    <lineage>
        <taxon>Bacteria</taxon>
        <taxon>Bacillati</taxon>
        <taxon>Actinomycetota</taxon>
        <taxon>Actinomycetes</taxon>
        <taxon>Kitasatosporales</taxon>
        <taxon>Streptomycetaceae</taxon>
        <taxon>Streptomyces</taxon>
    </lineage>
</organism>
<evidence type="ECO:0000256" key="1">
    <source>
        <dbReference type="ARBA" id="ARBA00001974"/>
    </source>
</evidence>
<dbReference type="EMBL" id="QQNA01000055">
    <property type="protein sequence ID" value="RDG38493.1"/>
    <property type="molecule type" value="Genomic_DNA"/>
</dbReference>
<keyword evidence="3" id="KW-0274">FAD</keyword>
<comment type="cofactor">
    <cofactor evidence="1">
        <name>FAD</name>
        <dbReference type="ChEBI" id="CHEBI:57692"/>
    </cofactor>
</comment>
<dbReference type="GO" id="GO:0071949">
    <property type="term" value="F:FAD binding"/>
    <property type="evidence" value="ECO:0007669"/>
    <property type="project" value="InterPro"/>
</dbReference>
<gene>
    <name evidence="5" type="ORF">DVH02_08925</name>
</gene>
<dbReference type="PANTHER" id="PTHR43004">
    <property type="entry name" value="TRK SYSTEM POTASSIUM UPTAKE PROTEIN"/>
    <property type="match status" value="1"/>
</dbReference>
<dbReference type="InterPro" id="IPR050641">
    <property type="entry name" value="RIFMO-like"/>
</dbReference>
<feature type="domain" description="FAD-binding" evidence="4">
    <location>
        <begin position="48"/>
        <end position="92"/>
    </location>
</feature>
<evidence type="ECO:0000313" key="6">
    <source>
        <dbReference type="Proteomes" id="UP000253741"/>
    </source>
</evidence>
<evidence type="ECO:0000313" key="5">
    <source>
        <dbReference type="EMBL" id="RDG38493.1"/>
    </source>
</evidence>
<dbReference type="PRINTS" id="PR00420">
    <property type="entry name" value="RNGMNOXGNASE"/>
</dbReference>
<evidence type="ECO:0000256" key="2">
    <source>
        <dbReference type="ARBA" id="ARBA00022630"/>
    </source>
</evidence>
<evidence type="ECO:0000259" key="4">
    <source>
        <dbReference type="Pfam" id="PF01494"/>
    </source>
</evidence>
<reference evidence="5 6" key="1">
    <citation type="submission" date="2018-07" db="EMBL/GenBank/DDBJ databases">
        <title>Streptomyces species from bats.</title>
        <authorList>
            <person name="Dunlap C."/>
        </authorList>
    </citation>
    <scope>NUCLEOTIDE SEQUENCE [LARGE SCALE GENOMIC DNA]</scope>
    <source>
        <strain evidence="5 6">AC230</strain>
    </source>
</reference>
<keyword evidence="2" id="KW-0285">Flavoprotein</keyword>
<dbReference type="GO" id="GO:0016709">
    <property type="term" value="F:oxidoreductase activity, acting on paired donors, with incorporation or reduction of molecular oxygen, NAD(P)H as one donor, and incorporation of one atom of oxygen"/>
    <property type="evidence" value="ECO:0007669"/>
    <property type="project" value="UniProtKB-ARBA"/>
</dbReference>
<dbReference type="OrthoDB" id="8670884at2"/>
<dbReference type="Gene3D" id="3.50.50.60">
    <property type="entry name" value="FAD/NAD(P)-binding domain"/>
    <property type="match status" value="1"/>
</dbReference>